<feature type="repeat" description="WD" evidence="1">
    <location>
        <begin position="617"/>
        <end position="658"/>
    </location>
</feature>
<accession>A0ABR4N2F2</accession>
<dbReference type="SUPFAM" id="SSF50978">
    <property type="entry name" value="WD40 repeat-like"/>
    <property type="match status" value="1"/>
</dbReference>
<dbReference type="SMART" id="SM00320">
    <property type="entry name" value="WD40"/>
    <property type="match status" value="4"/>
</dbReference>
<feature type="compositionally biased region" description="Polar residues" evidence="2">
    <location>
        <begin position="1"/>
        <end position="20"/>
    </location>
</feature>
<feature type="region of interest" description="Disordered" evidence="2">
    <location>
        <begin position="1"/>
        <end position="91"/>
    </location>
</feature>
<feature type="region of interest" description="Disordered" evidence="2">
    <location>
        <begin position="964"/>
        <end position="1013"/>
    </location>
</feature>
<evidence type="ECO:0000256" key="1">
    <source>
        <dbReference type="PROSITE-ProRule" id="PRU00221"/>
    </source>
</evidence>
<reference evidence="3 4" key="1">
    <citation type="submission" date="2023-09" db="EMBL/GenBank/DDBJ databases">
        <title>Pangenome analysis of Batrachochytrium dendrobatidis and related Chytrids.</title>
        <authorList>
            <person name="Yacoub M.N."/>
            <person name="Stajich J.E."/>
            <person name="James T.Y."/>
        </authorList>
    </citation>
    <scope>NUCLEOTIDE SEQUENCE [LARGE SCALE GENOMIC DNA]</scope>
    <source>
        <strain evidence="3 4">JEL0888</strain>
    </source>
</reference>
<dbReference type="Gene3D" id="2.130.10.10">
    <property type="entry name" value="YVTN repeat-like/Quinoprotein amine dehydrogenase"/>
    <property type="match status" value="1"/>
</dbReference>
<keyword evidence="4" id="KW-1185">Reference proteome</keyword>
<feature type="compositionally biased region" description="Polar residues" evidence="2">
    <location>
        <begin position="135"/>
        <end position="155"/>
    </location>
</feature>
<feature type="repeat" description="WD" evidence="1">
    <location>
        <begin position="683"/>
        <end position="707"/>
    </location>
</feature>
<dbReference type="EMBL" id="JADGIZ020000043">
    <property type="protein sequence ID" value="KAL2913666.1"/>
    <property type="molecule type" value="Genomic_DNA"/>
</dbReference>
<feature type="region of interest" description="Disordered" evidence="2">
    <location>
        <begin position="1089"/>
        <end position="1157"/>
    </location>
</feature>
<dbReference type="InterPro" id="IPR036322">
    <property type="entry name" value="WD40_repeat_dom_sf"/>
</dbReference>
<sequence length="1157" mass="124914">MELEQQQTAVRQQGTASSFDSLPDVAAPRAAATAEPSPSPSARSADASRASPPAAVSSATPHATTSASTHLQAAQGVTSPQQHRPKSAGVLKKSVSIADALDRSECSLQRSASSLAGASGKPPLPRPPSVPRAGSSASLDRSAHASTPQPGSGSNALPRASKPPRITIASSSLADKSLPSPHGHHDHLGGDAHSRKSTNATALSPSPSPPPPASKAPRPPASPSPARIRSDRSARHAARTPSAATAATETESEAALHAKSTSSIDLSQISRRQSVEALAQELDDRDLEERRAVEEMRQRQQPDRADMDRLKVIGTDALVAEMHLRHPLVQIHIVDEATGRYLCKSDRARPVTTFNEPKNIDFVLPVITRPFELFSKQTRTPAWNESILLNEDYLHIVKPGTLVLFEVLDMLSDFKNIKSETDGWHRVAWAFLKLVGAQGQSNTEQKARLWSLSAMSGIAASLQQLAADAQQPQIRLQLYRYPWWSSQGRTINRVPFIFRIWQRRSRPKYPSTLYVQIEAHGRIETREVVARPTRPTEKETGRMTYEQLLRIYNIKRRPAETIMRSLLNLHTEASGEMGAFACSFSNNGLLLAVACANRLSYPIKLYDVLTGDRVGTLEGHQDLVYQLLWVPDDAELLSTSADGSVRAWRFFSDGSAREAAVYQHPTFVYTACLRPERDSNRPRILATGSYDGVIRFWAYQSGSDATTAGTAGGGGPLRRAAPKPMHKLQGHSSNINAIQFDADGHRLFSADAQGILKIWSSRSHLLGPNAAGGDMPATAEGADVRMHGLDYDCIKSITVLAGSPIHALRLHPGGRRLLVQTSVSLHALDIRIFRFLTHMQIPHAGVRAGGLVAAHTAMAVSAIGPSPWSRAAQPDDDLAQPTRPPVAVHGHASAAATAMPLQPISPAHTSLGVFTRACITPCGAYALCGSPNPGAAGKVFVWRLETGALVACFDSQHLPAWDDSTALSDNSDGDDDHDDEGDTSADGHGGHGRHHRHRARQAAASPAASPPVVDIAFHPKDHHACFVRWGASQPVRVWTWDDALPEVGLGPEHRASAAVSTATRAGGTGLPYFDVDAIVNKSMMSRLNLADSDDGAPQPTRTNTKLDIPPMMPRTEHRAPKPSGNDDAQPRRRRESSLVRHKMRLRTVEQGREAGID</sequence>
<feature type="compositionally biased region" description="Acidic residues" evidence="2">
    <location>
        <begin position="971"/>
        <end position="983"/>
    </location>
</feature>
<dbReference type="PROSITE" id="PS50294">
    <property type="entry name" value="WD_REPEATS_REGION"/>
    <property type="match status" value="2"/>
</dbReference>
<feature type="compositionally biased region" description="Basic residues" evidence="2">
    <location>
        <begin position="990"/>
        <end position="1000"/>
    </location>
</feature>
<feature type="compositionally biased region" description="Polar residues" evidence="2">
    <location>
        <begin position="106"/>
        <end position="116"/>
    </location>
</feature>
<feature type="repeat" description="WD" evidence="1">
    <location>
        <begin position="728"/>
        <end position="763"/>
    </location>
</feature>
<dbReference type="InterPro" id="IPR052803">
    <property type="entry name" value="Cilium-Associated_Jouberin"/>
</dbReference>
<proteinExistence type="predicted"/>
<feature type="compositionally biased region" description="Pro residues" evidence="2">
    <location>
        <begin position="206"/>
        <end position="223"/>
    </location>
</feature>
<feature type="compositionally biased region" description="Low complexity" evidence="2">
    <location>
        <begin position="239"/>
        <end position="255"/>
    </location>
</feature>
<name>A0ABR4N2F2_9FUNG</name>
<dbReference type="Pfam" id="PF00400">
    <property type="entry name" value="WD40"/>
    <property type="match status" value="2"/>
</dbReference>
<dbReference type="PANTHER" id="PTHR44499:SF1">
    <property type="entry name" value="JOUBERIN"/>
    <property type="match status" value="1"/>
</dbReference>
<comment type="caution">
    <text evidence="3">The sequence shown here is derived from an EMBL/GenBank/DDBJ whole genome shotgun (WGS) entry which is preliminary data.</text>
</comment>
<evidence type="ECO:0000313" key="3">
    <source>
        <dbReference type="EMBL" id="KAL2913666.1"/>
    </source>
</evidence>
<organism evidence="3 4">
    <name type="scientific">Polyrhizophydium stewartii</name>
    <dbReference type="NCBI Taxonomy" id="2732419"/>
    <lineage>
        <taxon>Eukaryota</taxon>
        <taxon>Fungi</taxon>
        <taxon>Fungi incertae sedis</taxon>
        <taxon>Chytridiomycota</taxon>
        <taxon>Chytridiomycota incertae sedis</taxon>
        <taxon>Chytridiomycetes</taxon>
        <taxon>Rhizophydiales</taxon>
        <taxon>Rhizophydiales incertae sedis</taxon>
        <taxon>Polyrhizophydium</taxon>
    </lineage>
</organism>
<feature type="compositionally biased region" description="Polar residues" evidence="2">
    <location>
        <begin position="70"/>
        <end position="82"/>
    </location>
</feature>
<evidence type="ECO:0000256" key="2">
    <source>
        <dbReference type="SAM" id="MobiDB-lite"/>
    </source>
</evidence>
<feature type="compositionally biased region" description="Low complexity" evidence="2">
    <location>
        <begin position="26"/>
        <end position="69"/>
    </location>
</feature>
<dbReference type="InterPro" id="IPR015943">
    <property type="entry name" value="WD40/YVTN_repeat-like_dom_sf"/>
</dbReference>
<dbReference type="PANTHER" id="PTHR44499">
    <property type="entry name" value="JOUBERIN"/>
    <property type="match status" value="1"/>
</dbReference>
<feature type="region of interest" description="Disordered" evidence="2">
    <location>
        <begin position="106"/>
        <end position="262"/>
    </location>
</feature>
<dbReference type="InterPro" id="IPR001680">
    <property type="entry name" value="WD40_rpt"/>
</dbReference>
<dbReference type="PROSITE" id="PS50082">
    <property type="entry name" value="WD_REPEATS_2"/>
    <property type="match status" value="3"/>
</dbReference>
<feature type="compositionally biased region" description="Basic and acidic residues" evidence="2">
    <location>
        <begin position="1146"/>
        <end position="1157"/>
    </location>
</feature>
<gene>
    <name evidence="3" type="primary">AHI1</name>
    <name evidence="3" type="ORF">HK105_206826</name>
</gene>
<protein>
    <submittedName>
        <fullName evidence="3">Jouberin</fullName>
    </submittedName>
</protein>
<keyword evidence="1" id="KW-0853">WD repeat</keyword>
<dbReference type="Proteomes" id="UP001527925">
    <property type="component" value="Unassembled WGS sequence"/>
</dbReference>
<feature type="compositionally biased region" description="Basic residues" evidence="2">
    <location>
        <begin position="1131"/>
        <end position="1145"/>
    </location>
</feature>
<evidence type="ECO:0000313" key="4">
    <source>
        <dbReference type="Proteomes" id="UP001527925"/>
    </source>
</evidence>